<sequence length="174" mass="19372">MMNFDTCGANTYGDDLVLNFIMLMNLKGWLNDSCGIHVSNELKAGNPQAASLEFDKIPIILLILPKHDMEYSIDYNYITDSFAKFLIHLSLLSSLAGSHSYVNLVQRITQNYVSSNWLIIVTYTQGDITGYDANLTSPGSFGDASEQKLIHSTLVMFSEGDPFKILNIKGNISY</sequence>
<reference evidence="1 2" key="1">
    <citation type="submission" date="2023-01" db="EMBL/GenBank/DDBJ databases">
        <authorList>
            <person name="Kreplak J."/>
        </authorList>
    </citation>
    <scope>NUCLEOTIDE SEQUENCE [LARGE SCALE GENOMIC DNA]</scope>
</reference>
<name>A0AAV0Z926_VICFA</name>
<evidence type="ECO:0000313" key="1">
    <source>
        <dbReference type="EMBL" id="CAI8593593.1"/>
    </source>
</evidence>
<dbReference type="Proteomes" id="UP001157006">
    <property type="component" value="Chromosome 1S"/>
</dbReference>
<gene>
    <name evidence="1" type="ORF">VFH_I099040</name>
</gene>
<organism evidence="1 2">
    <name type="scientific">Vicia faba</name>
    <name type="common">Broad bean</name>
    <name type="synonym">Faba vulgaris</name>
    <dbReference type="NCBI Taxonomy" id="3906"/>
    <lineage>
        <taxon>Eukaryota</taxon>
        <taxon>Viridiplantae</taxon>
        <taxon>Streptophyta</taxon>
        <taxon>Embryophyta</taxon>
        <taxon>Tracheophyta</taxon>
        <taxon>Spermatophyta</taxon>
        <taxon>Magnoliopsida</taxon>
        <taxon>eudicotyledons</taxon>
        <taxon>Gunneridae</taxon>
        <taxon>Pentapetalae</taxon>
        <taxon>rosids</taxon>
        <taxon>fabids</taxon>
        <taxon>Fabales</taxon>
        <taxon>Fabaceae</taxon>
        <taxon>Papilionoideae</taxon>
        <taxon>50 kb inversion clade</taxon>
        <taxon>NPAAA clade</taxon>
        <taxon>Hologalegina</taxon>
        <taxon>IRL clade</taxon>
        <taxon>Fabeae</taxon>
        <taxon>Vicia</taxon>
    </lineage>
</organism>
<protein>
    <submittedName>
        <fullName evidence="1">Uncharacterized protein</fullName>
    </submittedName>
</protein>
<evidence type="ECO:0000313" key="2">
    <source>
        <dbReference type="Proteomes" id="UP001157006"/>
    </source>
</evidence>
<dbReference type="EMBL" id="OX451735">
    <property type="protein sequence ID" value="CAI8593593.1"/>
    <property type="molecule type" value="Genomic_DNA"/>
</dbReference>
<dbReference type="AlphaFoldDB" id="A0AAV0Z926"/>
<proteinExistence type="predicted"/>
<accession>A0AAV0Z926</accession>
<keyword evidence="2" id="KW-1185">Reference proteome</keyword>